<comment type="similarity">
    <text evidence="3 9">Belongs to the TFB2 family.</text>
</comment>
<evidence type="ECO:0000256" key="6">
    <source>
        <dbReference type="ARBA" id="ARBA00023163"/>
    </source>
</evidence>
<comment type="caution">
    <text evidence="11">The sequence shown here is derived from an EMBL/GenBank/DDBJ whole genome shotgun (WGS) entry which is preliminary data.</text>
</comment>
<comment type="function">
    <text evidence="9">Component of the general transcription and DNA repair factor IIH (TFIIH) core complex which is involved in general and transcription-coupled nucleotide excision repair (NER) of damaged DNA.</text>
</comment>
<keyword evidence="8 9" id="KW-0539">Nucleus</keyword>
<evidence type="ECO:0000256" key="7">
    <source>
        <dbReference type="ARBA" id="ARBA00023204"/>
    </source>
</evidence>
<feature type="domain" description="Transcription factor Tfb2 C-terminal" evidence="10">
    <location>
        <begin position="357"/>
        <end position="424"/>
    </location>
</feature>
<name>A0A2H9TKQ3_9FUNG</name>
<keyword evidence="4 9" id="KW-0227">DNA damage</keyword>
<evidence type="ECO:0000256" key="4">
    <source>
        <dbReference type="ARBA" id="ARBA00022763"/>
    </source>
</evidence>
<dbReference type="GO" id="GO:0005675">
    <property type="term" value="C:transcription factor TFIIH holo complex"/>
    <property type="evidence" value="ECO:0007669"/>
    <property type="project" value="EnsemblFungi"/>
</dbReference>
<dbReference type="GO" id="GO:0003690">
    <property type="term" value="F:double-stranded DNA binding"/>
    <property type="evidence" value="ECO:0007669"/>
    <property type="project" value="EnsemblFungi"/>
</dbReference>
<dbReference type="AlphaFoldDB" id="A0A2H9TKQ3"/>
<evidence type="ECO:0000256" key="3">
    <source>
        <dbReference type="ARBA" id="ARBA00007132"/>
    </source>
</evidence>
<dbReference type="GO" id="GO:0001671">
    <property type="term" value="F:ATPase activator activity"/>
    <property type="evidence" value="ECO:0007669"/>
    <property type="project" value="InterPro"/>
</dbReference>
<dbReference type="Pfam" id="PF03849">
    <property type="entry name" value="Tfb2"/>
    <property type="match status" value="1"/>
</dbReference>
<keyword evidence="12" id="KW-1185">Reference proteome</keyword>
<reference evidence="11 12" key="1">
    <citation type="submission" date="2016-10" db="EMBL/GenBank/DDBJ databases">
        <title>The genome of Paramicrosporidium saccamoebae is the missing link in understanding Cryptomycota and Microsporidia evolution.</title>
        <authorList>
            <person name="Quandt C.A."/>
            <person name="Beaudet D."/>
            <person name="Corsaro D."/>
            <person name="Michel R."/>
            <person name="Corradi N."/>
            <person name="James T."/>
        </authorList>
    </citation>
    <scope>NUCLEOTIDE SEQUENCE [LARGE SCALE GENOMIC DNA]</scope>
    <source>
        <strain evidence="11 12">KSL3</strain>
    </source>
</reference>
<dbReference type="GO" id="GO:0000112">
    <property type="term" value="C:nucleotide-excision repair factor 3 complex"/>
    <property type="evidence" value="ECO:0007669"/>
    <property type="project" value="EnsemblFungi"/>
</dbReference>
<comment type="function">
    <text evidence="1">Component of the general transcription and DNA repair factor IIH (TFIIH) core complex, which is involved in general and transcription-coupled nucleotide excision repair (NER) of damaged DNA and, when complexed to TFIIK, in RNA transcription by RNA polymerase II. In NER, TFIIH acts by opening DNA around the lesion to allow the excision of the damaged oligonucleotide and its replacement by a new DNA fragment. In transcription, TFIIH has an essential role in transcription initiation. When the pre-initiation complex (PIC) has been established, TFIIH is required for promoter opening and promoter escape. Phosphorylation of the C-terminal tail (CTD) of the largest subunit of RNA polymerase II by the kinase module TFIIK controls the initiation of transcription.</text>
</comment>
<accession>A0A2H9TKQ3</accession>
<dbReference type="PANTHER" id="PTHR13152">
    <property type="entry name" value="TFIIH, POLYPEPTIDE 4"/>
    <property type="match status" value="1"/>
</dbReference>
<evidence type="ECO:0000256" key="5">
    <source>
        <dbReference type="ARBA" id="ARBA00023015"/>
    </source>
</evidence>
<keyword evidence="6 9" id="KW-0804">Transcription</keyword>
<evidence type="ECO:0000256" key="9">
    <source>
        <dbReference type="RuleBase" id="RU364024"/>
    </source>
</evidence>
<evidence type="ECO:0000313" key="12">
    <source>
        <dbReference type="Proteomes" id="UP000240830"/>
    </source>
</evidence>
<dbReference type="InterPro" id="IPR040662">
    <property type="entry name" value="Tfb2_C"/>
</dbReference>
<keyword evidence="7 9" id="KW-0234">DNA repair</keyword>
<sequence>MFLQYLESCSVASLDRLYTDTNTSVTVYRLLPELAQYMIRRLLLVEGPTPFESLRAFHRPATRHLQNPVILRLKHLQILQGRKGEVWLNEEFRHSLLRAFSGDLENPPMQPVVGTDDHWESLLYMLVTGSRPERLKLTHFMDVLVGAGLASETGGAITNRGFQFLLEDRTTQLWTLLVQYFSMAEAAGLDTFPMVTMVCRVAIVPVGSILEATMVSDFLVELGLVLPGRSNQVTLLAGELLSPLNGNTSMMVGTGRSVDGGLPNSVPHSAKHSNGYIVIETNYKVYAYTTSPLQIAILGLFVRLRDRFTNMVHGQLTGPSVAAALSKGITAAQLIAYLRSHLHPVMRDEQLPAVIEDQVHLWERDRERIRSGDGYLYQQFVDGTAFSKTVEEATRLSAVLYVNYQRRLLIVKPEAHSSLKAFIKAER</sequence>
<evidence type="ECO:0000256" key="2">
    <source>
        <dbReference type="ARBA" id="ARBA00004123"/>
    </source>
</evidence>
<proteinExistence type="inferred from homology"/>
<dbReference type="Pfam" id="PF18307">
    <property type="entry name" value="Tfb2_C"/>
    <property type="match status" value="1"/>
</dbReference>
<comment type="subcellular location">
    <subcellularLocation>
        <location evidence="2 9">Nucleus</location>
    </subcellularLocation>
</comment>
<evidence type="ECO:0000256" key="8">
    <source>
        <dbReference type="ARBA" id="ARBA00023242"/>
    </source>
</evidence>
<evidence type="ECO:0000256" key="1">
    <source>
        <dbReference type="ARBA" id="ARBA00002817"/>
    </source>
</evidence>
<dbReference type="OrthoDB" id="364513at2759"/>
<dbReference type="EMBL" id="MTSL01000129">
    <property type="protein sequence ID" value="PJF18335.1"/>
    <property type="molecule type" value="Genomic_DNA"/>
</dbReference>
<protein>
    <recommendedName>
        <fullName evidence="9">RNA polymerase II transcription factor B subunit 2</fullName>
    </recommendedName>
</protein>
<evidence type="ECO:0000313" key="11">
    <source>
        <dbReference type="EMBL" id="PJF18335.1"/>
    </source>
</evidence>
<dbReference type="GO" id="GO:0006289">
    <property type="term" value="P:nucleotide-excision repair"/>
    <property type="evidence" value="ECO:0007669"/>
    <property type="project" value="EnsemblFungi"/>
</dbReference>
<dbReference type="Proteomes" id="UP000240830">
    <property type="component" value="Unassembled WGS sequence"/>
</dbReference>
<gene>
    <name evidence="11" type="ORF">PSACC_01871</name>
</gene>
<dbReference type="InterPro" id="IPR004598">
    <property type="entry name" value="TFIIH_p52/Tfb2"/>
</dbReference>
<keyword evidence="5 9" id="KW-0805">Transcription regulation</keyword>
<dbReference type="PANTHER" id="PTHR13152:SF0">
    <property type="entry name" value="GENERAL TRANSCRIPTION FACTOR IIH SUBUNIT 4"/>
    <property type="match status" value="1"/>
</dbReference>
<dbReference type="GO" id="GO:0006367">
    <property type="term" value="P:transcription initiation at RNA polymerase II promoter"/>
    <property type="evidence" value="ECO:0007669"/>
    <property type="project" value="EnsemblFungi"/>
</dbReference>
<dbReference type="STRING" id="1246581.A0A2H9TKQ3"/>
<evidence type="ECO:0000259" key="10">
    <source>
        <dbReference type="Pfam" id="PF18307"/>
    </source>
</evidence>
<dbReference type="Gene3D" id="3.30.70.2610">
    <property type="match status" value="1"/>
</dbReference>
<dbReference type="GO" id="GO:0000439">
    <property type="term" value="C:transcription factor TFIIH core complex"/>
    <property type="evidence" value="ECO:0007669"/>
    <property type="project" value="EnsemblFungi"/>
</dbReference>
<organism evidence="11 12">
    <name type="scientific">Paramicrosporidium saccamoebae</name>
    <dbReference type="NCBI Taxonomy" id="1246581"/>
    <lineage>
        <taxon>Eukaryota</taxon>
        <taxon>Fungi</taxon>
        <taxon>Fungi incertae sedis</taxon>
        <taxon>Cryptomycota</taxon>
        <taxon>Cryptomycota incertae sedis</taxon>
        <taxon>Paramicrosporidium</taxon>
    </lineage>
</organism>